<dbReference type="PANTHER" id="PTHR30427:SF1">
    <property type="entry name" value="TRANSCRIPTIONAL ACTIVATOR PROTEIN LYSR"/>
    <property type="match status" value="1"/>
</dbReference>
<evidence type="ECO:0000313" key="7">
    <source>
        <dbReference type="Proteomes" id="UP000399692"/>
    </source>
</evidence>
<dbReference type="PANTHER" id="PTHR30427">
    <property type="entry name" value="TRANSCRIPTIONAL ACTIVATOR PROTEIN LYSR"/>
    <property type="match status" value="1"/>
</dbReference>
<evidence type="ECO:0000256" key="4">
    <source>
        <dbReference type="ARBA" id="ARBA00023163"/>
    </source>
</evidence>
<keyword evidence="2" id="KW-0805">Transcription regulation</keyword>
<dbReference type="Pfam" id="PF00126">
    <property type="entry name" value="HTH_1"/>
    <property type="match status" value="1"/>
</dbReference>
<dbReference type="AlphaFoldDB" id="A0A5E6RQX6"/>
<proteinExistence type="inferred from homology"/>
<dbReference type="EMBL" id="CABVHF010000004">
    <property type="protein sequence ID" value="VVM71157.1"/>
    <property type="molecule type" value="Genomic_DNA"/>
</dbReference>
<protein>
    <recommendedName>
        <fullName evidence="5">HTH lysR-type domain-containing protein</fullName>
    </recommendedName>
</protein>
<dbReference type="InterPro" id="IPR036390">
    <property type="entry name" value="WH_DNA-bd_sf"/>
</dbReference>
<accession>A0A5E6RQX6</accession>
<evidence type="ECO:0000256" key="3">
    <source>
        <dbReference type="ARBA" id="ARBA00023125"/>
    </source>
</evidence>
<dbReference type="InterPro" id="IPR005119">
    <property type="entry name" value="LysR_subst-bd"/>
</dbReference>
<feature type="domain" description="HTH lysR-type" evidence="5">
    <location>
        <begin position="3"/>
        <end position="60"/>
    </location>
</feature>
<name>A0A5E6RQX6_PSEFL</name>
<evidence type="ECO:0000256" key="2">
    <source>
        <dbReference type="ARBA" id="ARBA00023015"/>
    </source>
</evidence>
<dbReference type="InterPro" id="IPR000847">
    <property type="entry name" value="LysR_HTH_N"/>
</dbReference>
<dbReference type="Gene3D" id="1.10.10.10">
    <property type="entry name" value="Winged helix-like DNA-binding domain superfamily/Winged helix DNA-binding domain"/>
    <property type="match status" value="1"/>
</dbReference>
<dbReference type="Proteomes" id="UP000399692">
    <property type="component" value="Unassembled WGS sequence"/>
</dbReference>
<keyword evidence="3" id="KW-0238">DNA-binding</keyword>
<dbReference type="GO" id="GO:0010628">
    <property type="term" value="P:positive regulation of gene expression"/>
    <property type="evidence" value="ECO:0007669"/>
    <property type="project" value="TreeGrafter"/>
</dbReference>
<reference evidence="6 7" key="1">
    <citation type="submission" date="2019-09" db="EMBL/GenBank/DDBJ databases">
        <authorList>
            <person name="Chandra G."/>
            <person name="Truman W A."/>
        </authorList>
    </citation>
    <scope>NUCLEOTIDE SEQUENCE [LARGE SCALE GENOMIC DNA]</scope>
    <source>
        <strain evidence="6">PS631</strain>
    </source>
</reference>
<dbReference type="InterPro" id="IPR036388">
    <property type="entry name" value="WH-like_DNA-bd_sf"/>
</dbReference>
<organism evidence="6 7">
    <name type="scientific">Pseudomonas fluorescens</name>
    <dbReference type="NCBI Taxonomy" id="294"/>
    <lineage>
        <taxon>Bacteria</taxon>
        <taxon>Pseudomonadati</taxon>
        <taxon>Pseudomonadota</taxon>
        <taxon>Gammaproteobacteria</taxon>
        <taxon>Pseudomonadales</taxon>
        <taxon>Pseudomonadaceae</taxon>
        <taxon>Pseudomonas</taxon>
    </lineage>
</organism>
<dbReference type="SUPFAM" id="SSF53850">
    <property type="entry name" value="Periplasmic binding protein-like II"/>
    <property type="match status" value="1"/>
</dbReference>
<evidence type="ECO:0000313" key="6">
    <source>
        <dbReference type="EMBL" id="VVM71157.1"/>
    </source>
</evidence>
<dbReference type="Gene3D" id="3.40.190.10">
    <property type="entry name" value="Periplasmic binding protein-like II"/>
    <property type="match status" value="2"/>
</dbReference>
<dbReference type="PRINTS" id="PR00039">
    <property type="entry name" value="HTHLYSR"/>
</dbReference>
<evidence type="ECO:0000259" key="5">
    <source>
        <dbReference type="PROSITE" id="PS50931"/>
    </source>
</evidence>
<dbReference type="RefSeq" id="WP_318181375.1">
    <property type="nucleotide sequence ID" value="NZ_CABVHF010000004.1"/>
</dbReference>
<dbReference type="GO" id="GO:0009089">
    <property type="term" value="P:lysine biosynthetic process via diaminopimelate"/>
    <property type="evidence" value="ECO:0007669"/>
    <property type="project" value="TreeGrafter"/>
</dbReference>
<comment type="similarity">
    <text evidence="1">Belongs to the LysR transcriptional regulatory family.</text>
</comment>
<dbReference type="PROSITE" id="PS50931">
    <property type="entry name" value="HTH_LYSR"/>
    <property type="match status" value="1"/>
</dbReference>
<dbReference type="GO" id="GO:0043565">
    <property type="term" value="F:sequence-specific DNA binding"/>
    <property type="evidence" value="ECO:0007669"/>
    <property type="project" value="TreeGrafter"/>
</dbReference>
<keyword evidence="4" id="KW-0804">Transcription</keyword>
<dbReference type="Pfam" id="PF03466">
    <property type="entry name" value="LysR_substrate"/>
    <property type="match status" value="1"/>
</dbReference>
<evidence type="ECO:0000256" key="1">
    <source>
        <dbReference type="ARBA" id="ARBA00009437"/>
    </source>
</evidence>
<dbReference type="SUPFAM" id="SSF46785">
    <property type="entry name" value="Winged helix' DNA-binding domain"/>
    <property type="match status" value="1"/>
</dbReference>
<sequence length="305" mass="33519">MAINFKQIETFRAVMVSGSMTAAAQALHTSQPNVSRLIAQLERANGFKLFERVGARLVPTDEGAQFFADVERAFIGLHSLENSAQHLKRGGTGRLRIGAVPSLTHGLLPAIIQRFRQQNPHVHISIHTNDSPNVAHWAATRFCDVCLVSYVAEDMAGVQSEIICDVPGVCIFPKGHRLGALEVVTPADLKGEEFISLSHTDGSRTRLDRLFAEEDPRVLNMDATHAATVCSLVGLGLGVSVVSPLVANEYLHTDIDIRPFAPELRFYTYLLLSSDRPENVLTQRFRVLAGEMLSEAARGSLERER</sequence>
<dbReference type="GO" id="GO:0003700">
    <property type="term" value="F:DNA-binding transcription factor activity"/>
    <property type="evidence" value="ECO:0007669"/>
    <property type="project" value="InterPro"/>
</dbReference>
<gene>
    <name evidence="6" type="ORF">PS631_01814</name>
</gene>